<proteinExistence type="predicted"/>
<gene>
    <name evidence="2" type="ORF">LMG28614_02833</name>
</gene>
<dbReference type="Gene3D" id="3.40.50.12080">
    <property type="match status" value="2"/>
</dbReference>
<keyword evidence="3" id="KW-1185">Reference proteome</keyword>
<name>A0A6S7B875_9BURK</name>
<dbReference type="Proteomes" id="UP000494365">
    <property type="component" value="Unassembled WGS sequence"/>
</dbReference>
<reference evidence="2 3" key="1">
    <citation type="submission" date="2020-04" db="EMBL/GenBank/DDBJ databases">
        <authorList>
            <person name="De Canck E."/>
        </authorList>
    </citation>
    <scope>NUCLEOTIDE SEQUENCE [LARGE SCALE GENOMIC DNA]</scope>
    <source>
        <strain evidence="2 3">LMG 28614</strain>
    </source>
</reference>
<sequence>MKIYIHANCQGGALAKLMAETRPNDVQIKYREVFSVDVNTEFESFKSDIEEADVIISQPVADNYRDVEWLATDWIRKNRSPKSRLIIFSAVYHRGQIPQCFPLRDLYDGRLAYHDAHAIDYFFAGKDVSEFLRDTQRSDFFPPDFVRSEAFLTTRELLRRERAAGCDVMVSDIIEAYSTTDQPLFTVNHPSRAVLATLGNRMLSLLGIEWRISLTGPEVLDQIVIAPYLSTALALGHEGTGLRLDEMRSANIWESRAEYFAQVFDAYRSIGADRLREAILKHGELTAYLQRFKRSKGVVDFEDQRKLVESLYTTFLGRDPNSGEVLHHLKSLELRGFDAVVKTFPTSTEFHKAGGGKTLDTRFPFNGD</sequence>
<dbReference type="Pfam" id="PF18588">
    <property type="entry name" value="WcbI"/>
    <property type="match status" value="1"/>
</dbReference>
<dbReference type="EMBL" id="CADIKK010000012">
    <property type="protein sequence ID" value="CAB3789248.1"/>
    <property type="molecule type" value="Genomic_DNA"/>
</dbReference>
<dbReference type="InterPro" id="IPR038255">
    <property type="entry name" value="PBS_linker_sf"/>
</dbReference>
<dbReference type="RefSeq" id="WP_175150128.1">
    <property type="nucleotide sequence ID" value="NZ_CADIKK010000012.1"/>
</dbReference>
<feature type="domain" description="Polysaccharide biosynthesis enzyme WcbI" evidence="1">
    <location>
        <begin position="3"/>
        <end position="209"/>
    </location>
</feature>
<evidence type="ECO:0000313" key="3">
    <source>
        <dbReference type="Proteomes" id="UP000494365"/>
    </source>
</evidence>
<evidence type="ECO:0000313" key="2">
    <source>
        <dbReference type="EMBL" id="CAB3789248.1"/>
    </source>
</evidence>
<organism evidence="2 3">
    <name type="scientific">Paraburkholderia ultramafica</name>
    <dbReference type="NCBI Taxonomy" id="1544867"/>
    <lineage>
        <taxon>Bacteria</taxon>
        <taxon>Pseudomonadati</taxon>
        <taxon>Pseudomonadota</taxon>
        <taxon>Betaproteobacteria</taxon>
        <taxon>Burkholderiales</taxon>
        <taxon>Burkholderiaceae</taxon>
        <taxon>Paraburkholderia</taxon>
    </lineage>
</organism>
<dbReference type="AlphaFoldDB" id="A0A6S7B875"/>
<evidence type="ECO:0000259" key="1">
    <source>
        <dbReference type="Pfam" id="PF18588"/>
    </source>
</evidence>
<protein>
    <recommendedName>
        <fullName evidence="1">Polysaccharide biosynthesis enzyme WcbI domain-containing protein</fullName>
    </recommendedName>
</protein>
<dbReference type="InterPro" id="IPR041307">
    <property type="entry name" value="WcbI"/>
</dbReference>
<accession>A0A6S7B875</accession>
<dbReference type="Gene3D" id="1.10.3130.20">
    <property type="entry name" value="Phycobilisome linker domain"/>
    <property type="match status" value="1"/>
</dbReference>